<evidence type="ECO:0000313" key="2">
    <source>
        <dbReference type="Proteomes" id="UP000011625"/>
    </source>
</evidence>
<dbReference type="EMBL" id="AOME01000080">
    <property type="protein sequence ID" value="EMA49040.1"/>
    <property type="molecule type" value="Genomic_DNA"/>
</dbReference>
<proteinExistence type="predicted"/>
<gene>
    <name evidence="1" type="ORF">C450_18639</name>
</gene>
<organism evidence="1 2">
    <name type="scientific">Halococcus salifodinae DSM 8989</name>
    <dbReference type="NCBI Taxonomy" id="1227456"/>
    <lineage>
        <taxon>Archaea</taxon>
        <taxon>Methanobacteriati</taxon>
        <taxon>Methanobacteriota</taxon>
        <taxon>Stenosarchaea group</taxon>
        <taxon>Halobacteria</taxon>
        <taxon>Halobacteriales</taxon>
        <taxon>Halococcaceae</taxon>
        <taxon>Halococcus</taxon>
    </lineage>
</organism>
<accession>M0MXA7</accession>
<name>M0MXA7_9EURY</name>
<dbReference type="Proteomes" id="UP000011625">
    <property type="component" value="Unassembled WGS sequence"/>
</dbReference>
<reference evidence="1 2" key="1">
    <citation type="journal article" date="2014" name="PLoS Genet.">
        <title>Phylogenetically driven sequencing of extremely halophilic archaea reveals strategies for static and dynamic osmo-response.</title>
        <authorList>
            <person name="Becker E.A."/>
            <person name="Seitzer P.M."/>
            <person name="Tritt A."/>
            <person name="Larsen D."/>
            <person name="Krusor M."/>
            <person name="Yao A.I."/>
            <person name="Wu D."/>
            <person name="Madern D."/>
            <person name="Eisen J.A."/>
            <person name="Darling A.E."/>
            <person name="Facciotti M.T."/>
        </authorList>
    </citation>
    <scope>NUCLEOTIDE SEQUENCE [LARGE SCALE GENOMIC DNA]</scope>
    <source>
        <strain evidence="1 2">DSM 8989</strain>
    </source>
</reference>
<dbReference type="STRING" id="1227456.C450_18639"/>
<dbReference type="AlphaFoldDB" id="M0MXA7"/>
<keyword evidence="2" id="KW-1185">Reference proteome</keyword>
<protein>
    <submittedName>
        <fullName evidence="1">Uncharacterized protein</fullName>
    </submittedName>
</protein>
<sequence>MWKVRLSFYSDDRGFRAPFGTRSKPDLVGADVSAAPTHDRRCARKFDEGNAERPRLWPPRSPANELVSTRANRLFGTILR</sequence>
<evidence type="ECO:0000313" key="1">
    <source>
        <dbReference type="EMBL" id="EMA49040.1"/>
    </source>
</evidence>
<comment type="caution">
    <text evidence="1">The sequence shown here is derived from an EMBL/GenBank/DDBJ whole genome shotgun (WGS) entry which is preliminary data.</text>
</comment>